<keyword evidence="2" id="KW-1133">Transmembrane helix</keyword>
<evidence type="ECO:0000256" key="2">
    <source>
        <dbReference type="SAM" id="Phobius"/>
    </source>
</evidence>
<dbReference type="GO" id="GO:0009535">
    <property type="term" value="C:chloroplast thylakoid membrane"/>
    <property type="evidence" value="ECO:0007669"/>
    <property type="project" value="TreeGrafter"/>
</dbReference>
<keyword evidence="5" id="KW-1185">Reference proteome</keyword>
<evidence type="ECO:0000259" key="3">
    <source>
        <dbReference type="Pfam" id="PF14159"/>
    </source>
</evidence>
<sequence>MASITANLPPALLVHGGKPFSGNFKRSPISLVTGRQNHAAGLFTVKATGEGSESSTSLTVFKSVQNVWDKPEDRVGLIGLGFTAVVGLWASANLITAVDKLPVLPGVLELIGILFSSWFTYRYLLFKPDRQELFQILNKSVSDILGE</sequence>
<protein>
    <recommendedName>
        <fullName evidence="3">Cyanobacterial aminoacyl-tRNA synthetase CAAD domain-containing protein</fullName>
    </recommendedName>
</protein>
<evidence type="ECO:0000256" key="1">
    <source>
        <dbReference type="ARBA" id="ARBA00004141"/>
    </source>
</evidence>
<name>A0AAE1JJD7_9FABA</name>
<dbReference type="InterPro" id="IPR025564">
    <property type="entry name" value="CAAD_dom"/>
</dbReference>
<dbReference type="PANTHER" id="PTHR33222">
    <property type="match status" value="1"/>
</dbReference>
<reference evidence="4" key="1">
    <citation type="submission" date="2023-10" db="EMBL/GenBank/DDBJ databases">
        <title>Chromosome-level genome of the transformable northern wattle, Acacia crassicarpa.</title>
        <authorList>
            <person name="Massaro I."/>
            <person name="Sinha N.R."/>
            <person name="Poethig S."/>
            <person name="Leichty A.R."/>
        </authorList>
    </citation>
    <scope>NUCLEOTIDE SEQUENCE</scope>
    <source>
        <strain evidence="4">Acra3RX</strain>
        <tissue evidence="4">Leaf</tissue>
    </source>
</reference>
<dbReference type="Proteomes" id="UP001293593">
    <property type="component" value="Unassembled WGS sequence"/>
</dbReference>
<accession>A0AAE1JJD7</accession>
<organism evidence="4 5">
    <name type="scientific">Acacia crassicarpa</name>
    <name type="common">northern wattle</name>
    <dbReference type="NCBI Taxonomy" id="499986"/>
    <lineage>
        <taxon>Eukaryota</taxon>
        <taxon>Viridiplantae</taxon>
        <taxon>Streptophyta</taxon>
        <taxon>Embryophyta</taxon>
        <taxon>Tracheophyta</taxon>
        <taxon>Spermatophyta</taxon>
        <taxon>Magnoliopsida</taxon>
        <taxon>eudicotyledons</taxon>
        <taxon>Gunneridae</taxon>
        <taxon>Pentapetalae</taxon>
        <taxon>rosids</taxon>
        <taxon>fabids</taxon>
        <taxon>Fabales</taxon>
        <taxon>Fabaceae</taxon>
        <taxon>Caesalpinioideae</taxon>
        <taxon>mimosoid clade</taxon>
        <taxon>Acacieae</taxon>
        <taxon>Acacia</taxon>
    </lineage>
</organism>
<evidence type="ECO:0000313" key="5">
    <source>
        <dbReference type="Proteomes" id="UP001293593"/>
    </source>
</evidence>
<dbReference type="AlphaFoldDB" id="A0AAE1JJD7"/>
<keyword evidence="2" id="KW-0812">Transmembrane</keyword>
<comment type="subcellular location">
    <subcellularLocation>
        <location evidence="1">Membrane</location>
        <topology evidence="1">Multi-pass membrane protein</topology>
    </subcellularLocation>
</comment>
<evidence type="ECO:0000313" key="4">
    <source>
        <dbReference type="EMBL" id="KAK4269368.1"/>
    </source>
</evidence>
<feature type="domain" description="Cyanobacterial aminoacyl-tRNA synthetase CAAD" evidence="3">
    <location>
        <begin position="62"/>
        <end position="146"/>
    </location>
</feature>
<dbReference type="InterPro" id="IPR033344">
    <property type="entry name" value="CURT1"/>
</dbReference>
<gene>
    <name evidence="4" type="ORF">QN277_022532</name>
</gene>
<dbReference type="PANTHER" id="PTHR33222:SF3">
    <property type="entry name" value="PROTEIN CURVATURE THYLAKOID 1C, CHLOROPLASTIC"/>
    <property type="match status" value="1"/>
</dbReference>
<feature type="transmembrane region" description="Helical" evidence="2">
    <location>
        <begin position="101"/>
        <end position="121"/>
    </location>
</feature>
<proteinExistence type="predicted"/>
<dbReference type="EMBL" id="JAWXYG010000006">
    <property type="protein sequence ID" value="KAK4269368.1"/>
    <property type="molecule type" value="Genomic_DNA"/>
</dbReference>
<keyword evidence="2" id="KW-0472">Membrane</keyword>
<feature type="transmembrane region" description="Helical" evidence="2">
    <location>
        <begin position="75"/>
        <end position="95"/>
    </location>
</feature>
<comment type="caution">
    <text evidence="4">The sequence shown here is derived from an EMBL/GenBank/DDBJ whole genome shotgun (WGS) entry which is preliminary data.</text>
</comment>
<dbReference type="Pfam" id="PF14159">
    <property type="entry name" value="CAAD"/>
    <property type="match status" value="1"/>
</dbReference>